<accession>A0A0K0EU11</accession>
<dbReference type="WBParaSite" id="SVE_0001000300.1">
    <property type="protein sequence ID" value="SVE_0001000300.1"/>
    <property type="gene ID" value="SVE_0001000300"/>
</dbReference>
<proteinExistence type="predicted"/>
<feature type="transmembrane region" description="Helical" evidence="1">
    <location>
        <begin position="20"/>
        <end position="38"/>
    </location>
</feature>
<name>A0A0K0EU11_STRVS</name>
<keyword evidence="1" id="KW-1133">Transmembrane helix</keyword>
<keyword evidence="1" id="KW-0812">Transmembrane</keyword>
<keyword evidence="2" id="KW-1185">Reference proteome</keyword>
<evidence type="ECO:0000313" key="2">
    <source>
        <dbReference type="Proteomes" id="UP000035680"/>
    </source>
</evidence>
<sequence>MIVDGLIEILWNTCYSHEKYWFTFVVVSFCVFMIQCHIHRKRISNLQRIYKFFLLQIMDGPKSFLLEDHILMIIQ</sequence>
<evidence type="ECO:0000256" key="1">
    <source>
        <dbReference type="SAM" id="Phobius"/>
    </source>
</evidence>
<dbReference type="Proteomes" id="UP000035680">
    <property type="component" value="Unassembled WGS sequence"/>
</dbReference>
<evidence type="ECO:0000313" key="3">
    <source>
        <dbReference type="WBParaSite" id="SVE_0001000300.1"/>
    </source>
</evidence>
<dbReference type="AlphaFoldDB" id="A0A0K0EU11"/>
<keyword evidence="1" id="KW-0472">Membrane</keyword>
<reference evidence="2" key="1">
    <citation type="submission" date="2014-07" db="EMBL/GenBank/DDBJ databases">
        <authorList>
            <person name="Martin A.A"/>
            <person name="De Silva N."/>
        </authorList>
    </citation>
    <scope>NUCLEOTIDE SEQUENCE</scope>
</reference>
<organism evidence="2 3">
    <name type="scientific">Strongyloides venezuelensis</name>
    <name type="common">Threadworm</name>
    <dbReference type="NCBI Taxonomy" id="75913"/>
    <lineage>
        <taxon>Eukaryota</taxon>
        <taxon>Metazoa</taxon>
        <taxon>Ecdysozoa</taxon>
        <taxon>Nematoda</taxon>
        <taxon>Chromadorea</taxon>
        <taxon>Rhabditida</taxon>
        <taxon>Tylenchina</taxon>
        <taxon>Panagrolaimomorpha</taxon>
        <taxon>Strongyloidoidea</taxon>
        <taxon>Strongyloididae</taxon>
        <taxon>Strongyloides</taxon>
    </lineage>
</organism>
<reference evidence="3" key="2">
    <citation type="submission" date="2015-08" db="UniProtKB">
        <authorList>
            <consortium name="WormBaseParasite"/>
        </authorList>
    </citation>
    <scope>IDENTIFICATION</scope>
</reference>
<protein>
    <submittedName>
        <fullName evidence="3">Ovule protein</fullName>
    </submittedName>
</protein>